<dbReference type="SUPFAM" id="SSF51905">
    <property type="entry name" value="FAD/NAD(P)-binding domain"/>
    <property type="match status" value="1"/>
</dbReference>
<dbReference type="InterPro" id="IPR044560">
    <property type="entry name" value="MOase"/>
</dbReference>
<protein>
    <recommendedName>
        <fullName evidence="4">FAD-binding domain-containing protein</fullName>
    </recommendedName>
</protein>
<accession>A0A8R7UJM8</accession>
<dbReference type="GO" id="GO:0071949">
    <property type="term" value="F:FAD binding"/>
    <property type="evidence" value="ECO:0007669"/>
    <property type="project" value="InterPro"/>
</dbReference>
<sequence>MQRQGESGEDIVIVGARLTGLAAALGLHGKGVRSVVLESSPVLRASGFAFATWPNAFRTLDALGVGD</sequence>
<dbReference type="InterPro" id="IPR036188">
    <property type="entry name" value="FAD/NAD-bd_sf"/>
</dbReference>
<reference evidence="6" key="1">
    <citation type="journal article" date="2013" name="Nature">
        <title>Draft genome of the wheat A-genome progenitor Triticum urartu.</title>
        <authorList>
            <person name="Ling H.Q."/>
            <person name="Zhao S."/>
            <person name="Liu D."/>
            <person name="Wang J."/>
            <person name="Sun H."/>
            <person name="Zhang C."/>
            <person name="Fan H."/>
            <person name="Li D."/>
            <person name="Dong L."/>
            <person name="Tao Y."/>
            <person name="Gao C."/>
            <person name="Wu H."/>
            <person name="Li Y."/>
            <person name="Cui Y."/>
            <person name="Guo X."/>
            <person name="Zheng S."/>
            <person name="Wang B."/>
            <person name="Yu K."/>
            <person name="Liang Q."/>
            <person name="Yang W."/>
            <person name="Lou X."/>
            <person name="Chen J."/>
            <person name="Feng M."/>
            <person name="Jian J."/>
            <person name="Zhang X."/>
            <person name="Luo G."/>
            <person name="Jiang Y."/>
            <person name="Liu J."/>
            <person name="Wang Z."/>
            <person name="Sha Y."/>
            <person name="Zhang B."/>
            <person name="Wu H."/>
            <person name="Tang D."/>
            <person name="Shen Q."/>
            <person name="Xue P."/>
            <person name="Zou S."/>
            <person name="Wang X."/>
            <person name="Liu X."/>
            <person name="Wang F."/>
            <person name="Yang Y."/>
            <person name="An X."/>
            <person name="Dong Z."/>
            <person name="Zhang K."/>
            <person name="Zhang X."/>
            <person name="Luo M.C."/>
            <person name="Dvorak J."/>
            <person name="Tong Y."/>
            <person name="Wang J."/>
            <person name="Yang H."/>
            <person name="Li Z."/>
            <person name="Wang D."/>
            <person name="Zhang A."/>
            <person name="Wang J."/>
        </authorList>
    </citation>
    <scope>NUCLEOTIDE SEQUENCE</scope>
    <source>
        <strain evidence="6">cv. G1812</strain>
    </source>
</reference>
<evidence type="ECO:0000256" key="3">
    <source>
        <dbReference type="ARBA" id="ARBA00024018"/>
    </source>
</evidence>
<evidence type="ECO:0000256" key="2">
    <source>
        <dbReference type="ARBA" id="ARBA00023033"/>
    </source>
</evidence>
<feature type="domain" description="FAD-binding" evidence="4">
    <location>
        <begin position="10"/>
        <end position="66"/>
    </location>
</feature>
<dbReference type="InterPro" id="IPR002938">
    <property type="entry name" value="FAD-bd"/>
</dbReference>
<keyword evidence="1" id="KW-0560">Oxidoreductase</keyword>
<organism evidence="5 6">
    <name type="scientific">Triticum urartu</name>
    <name type="common">Red wild einkorn</name>
    <name type="synonym">Crithodium urartu</name>
    <dbReference type="NCBI Taxonomy" id="4572"/>
    <lineage>
        <taxon>Eukaryota</taxon>
        <taxon>Viridiplantae</taxon>
        <taxon>Streptophyta</taxon>
        <taxon>Embryophyta</taxon>
        <taxon>Tracheophyta</taxon>
        <taxon>Spermatophyta</taxon>
        <taxon>Magnoliopsida</taxon>
        <taxon>Liliopsida</taxon>
        <taxon>Poales</taxon>
        <taxon>Poaceae</taxon>
        <taxon>BOP clade</taxon>
        <taxon>Pooideae</taxon>
        <taxon>Triticodae</taxon>
        <taxon>Triticeae</taxon>
        <taxon>Triticinae</taxon>
        <taxon>Triticum</taxon>
    </lineage>
</organism>
<dbReference type="Proteomes" id="UP000015106">
    <property type="component" value="Chromosome 5"/>
</dbReference>
<dbReference type="PANTHER" id="PTHR45934">
    <property type="entry name" value="FAD/NAD(P)-BINDING OXIDOREDUCTASE FAMILY PROTEIN"/>
    <property type="match status" value="1"/>
</dbReference>
<evidence type="ECO:0000256" key="1">
    <source>
        <dbReference type="ARBA" id="ARBA00023002"/>
    </source>
</evidence>
<dbReference type="EnsemblPlants" id="TuG1812G0500002292.01.T01">
    <property type="protein sequence ID" value="TuG1812G0500002292.01.T01.cds253419"/>
    <property type="gene ID" value="TuG1812G0500002292.01"/>
</dbReference>
<evidence type="ECO:0000259" key="4">
    <source>
        <dbReference type="Pfam" id="PF01494"/>
    </source>
</evidence>
<evidence type="ECO:0000313" key="6">
    <source>
        <dbReference type="Proteomes" id="UP000015106"/>
    </source>
</evidence>
<dbReference type="AlphaFoldDB" id="A0A8R7UJM8"/>
<reference evidence="5" key="2">
    <citation type="submission" date="2018-03" db="EMBL/GenBank/DDBJ databases">
        <title>The Triticum urartu genome reveals the dynamic nature of wheat genome evolution.</title>
        <authorList>
            <person name="Ling H."/>
            <person name="Ma B."/>
            <person name="Shi X."/>
            <person name="Liu H."/>
            <person name="Dong L."/>
            <person name="Sun H."/>
            <person name="Cao Y."/>
            <person name="Gao Q."/>
            <person name="Zheng S."/>
            <person name="Li Y."/>
            <person name="Yu Y."/>
            <person name="Du H."/>
            <person name="Qi M."/>
            <person name="Li Y."/>
            <person name="Yu H."/>
            <person name="Cui Y."/>
            <person name="Wang N."/>
            <person name="Chen C."/>
            <person name="Wu H."/>
            <person name="Zhao Y."/>
            <person name="Zhang J."/>
            <person name="Li Y."/>
            <person name="Zhou W."/>
            <person name="Zhang B."/>
            <person name="Hu W."/>
            <person name="Eijk M."/>
            <person name="Tang J."/>
            <person name="Witsenboer H."/>
            <person name="Zhao S."/>
            <person name="Li Z."/>
            <person name="Zhang A."/>
            <person name="Wang D."/>
            <person name="Liang C."/>
        </authorList>
    </citation>
    <scope>NUCLEOTIDE SEQUENCE [LARGE SCALE GENOMIC DNA]</scope>
    <source>
        <strain evidence="5">cv. G1812</strain>
    </source>
</reference>
<dbReference type="PANTHER" id="PTHR45934:SF28">
    <property type="entry name" value="OS03G0153100 PROTEIN"/>
    <property type="match status" value="1"/>
</dbReference>
<proteinExistence type="inferred from homology"/>
<dbReference type="GO" id="GO:0004497">
    <property type="term" value="F:monooxygenase activity"/>
    <property type="evidence" value="ECO:0007669"/>
    <property type="project" value="UniProtKB-KW"/>
</dbReference>
<keyword evidence="6" id="KW-1185">Reference proteome</keyword>
<evidence type="ECO:0000313" key="5">
    <source>
        <dbReference type="EnsemblPlants" id="TuG1812G0500002292.01.T01.cds253419"/>
    </source>
</evidence>
<dbReference type="Gramene" id="TuG1812G0500002292.01.T01">
    <property type="protein sequence ID" value="TuG1812G0500002292.01.T01.cds253419"/>
    <property type="gene ID" value="TuG1812G0500002292.01"/>
</dbReference>
<name>A0A8R7UJM8_TRIUA</name>
<dbReference type="Pfam" id="PF01494">
    <property type="entry name" value="FAD_binding_3"/>
    <property type="match status" value="1"/>
</dbReference>
<comment type="similarity">
    <text evidence="3">Belongs to the 3-hydroxybenzoate 6-hydroxylase family.</text>
</comment>
<reference evidence="5" key="3">
    <citation type="submission" date="2022-06" db="UniProtKB">
        <authorList>
            <consortium name="EnsemblPlants"/>
        </authorList>
    </citation>
    <scope>IDENTIFICATION</scope>
</reference>
<keyword evidence="2" id="KW-0503">Monooxygenase</keyword>
<dbReference type="Gene3D" id="3.50.50.60">
    <property type="entry name" value="FAD/NAD(P)-binding domain"/>
    <property type="match status" value="1"/>
</dbReference>